<keyword evidence="2" id="KW-0812">Transmembrane</keyword>
<dbReference type="RefSeq" id="WP_261607756.1">
    <property type="nucleotide sequence ID" value="NZ_JAODOR010000017.1"/>
</dbReference>
<accession>A0ABT2PF16</accession>
<dbReference type="EMBL" id="JAODOR010000017">
    <property type="protein sequence ID" value="MCT9003225.1"/>
    <property type="molecule type" value="Genomic_DNA"/>
</dbReference>
<feature type="region of interest" description="Disordered" evidence="1">
    <location>
        <begin position="135"/>
        <end position="168"/>
    </location>
</feature>
<organism evidence="3 4">
    <name type="scientific">Microbacterium memoriense</name>
    <dbReference type="NCBI Taxonomy" id="2978350"/>
    <lineage>
        <taxon>Bacteria</taxon>
        <taxon>Bacillati</taxon>
        <taxon>Actinomycetota</taxon>
        <taxon>Actinomycetes</taxon>
        <taxon>Micrococcales</taxon>
        <taxon>Microbacteriaceae</taxon>
        <taxon>Microbacterium</taxon>
    </lineage>
</organism>
<gene>
    <name evidence="3" type="ORF">N4R40_12735</name>
</gene>
<evidence type="ECO:0000313" key="4">
    <source>
        <dbReference type="Proteomes" id="UP001300496"/>
    </source>
</evidence>
<evidence type="ECO:0008006" key="5">
    <source>
        <dbReference type="Google" id="ProtNLM"/>
    </source>
</evidence>
<feature type="compositionally biased region" description="Pro residues" evidence="1">
    <location>
        <begin position="1"/>
        <end position="12"/>
    </location>
</feature>
<dbReference type="Proteomes" id="UP001300496">
    <property type="component" value="Unassembled WGS sequence"/>
</dbReference>
<feature type="region of interest" description="Disordered" evidence="1">
    <location>
        <begin position="1"/>
        <end position="21"/>
    </location>
</feature>
<reference evidence="3 4" key="1">
    <citation type="journal article" date="2024" name="Int. J. Syst. Evol. Microbiol.">
        <title>Microbacterium memoriense sp. nov., a member of the Actinomycetota from marine beach sediment of the north coast of Portugal.</title>
        <authorList>
            <person name="Santos J.D.N.D."/>
            <person name="Klimek D."/>
            <person name="Calusinska M."/>
            <person name="Lobo-da-Cunha A."/>
            <person name="Catita J."/>
            <person name="Goncalves H."/>
            <person name="Gonzalez I."/>
            <person name="Lage O.M."/>
        </authorList>
    </citation>
    <scope>NUCLEOTIDE SEQUENCE [LARGE SCALE GENOMIC DNA]</scope>
    <source>
        <strain evidence="3 4">PMIC_1C1B</strain>
    </source>
</reference>
<sequence length="260" mass="26274">MSTTPPNTPPENTPADDQATAAYPPPAYASGPTAPDTRTKRIAWTALALAIAGVVAALVGFVPILWVGFGFALLAALLLLAAFVFSLIGLIGKRNGGKGISVTALILSVVGSVIGSFALIFSLVVFGLAASGTSSSESAPEVSAAPSAAPSDDGAIVQPSDEATPAAPDADAEAAFLADVRPKVNELMASVDATITPDIVQSVFPDDQLVLMGQTLLIAGEGGIDAIVDATVAQSGDVVPADVLRQLYESVLESAQTYLQ</sequence>
<evidence type="ECO:0000256" key="1">
    <source>
        <dbReference type="SAM" id="MobiDB-lite"/>
    </source>
</evidence>
<keyword evidence="2" id="KW-0472">Membrane</keyword>
<protein>
    <recommendedName>
        <fullName evidence="5">DUF4190 domain-containing protein</fullName>
    </recommendedName>
</protein>
<feature type="transmembrane region" description="Helical" evidence="2">
    <location>
        <begin position="42"/>
        <end position="66"/>
    </location>
</feature>
<keyword evidence="4" id="KW-1185">Reference proteome</keyword>
<evidence type="ECO:0000313" key="3">
    <source>
        <dbReference type="EMBL" id="MCT9003225.1"/>
    </source>
</evidence>
<keyword evidence="2" id="KW-1133">Transmembrane helix</keyword>
<comment type="caution">
    <text evidence="3">The sequence shown here is derived from an EMBL/GenBank/DDBJ whole genome shotgun (WGS) entry which is preliminary data.</text>
</comment>
<feature type="transmembrane region" description="Helical" evidence="2">
    <location>
        <begin position="104"/>
        <end position="130"/>
    </location>
</feature>
<feature type="transmembrane region" description="Helical" evidence="2">
    <location>
        <begin position="72"/>
        <end position="92"/>
    </location>
</feature>
<name>A0ABT2PF16_9MICO</name>
<evidence type="ECO:0000256" key="2">
    <source>
        <dbReference type="SAM" id="Phobius"/>
    </source>
</evidence>
<proteinExistence type="predicted"/>